<name>A0A9P1E7S2_CUSEU</name>
<dbReference type="AlphaFoldDB" id="A0A9P1E7S2"/>
<organism evidence="1 2">
    <name type="scientific">Cuscuta europaea</name>
    <name type="common">European dodder</name>
    <dbReference type="NCBI Taxonomy" id="41803"/>
    <lineage>
        <taxon>Eukaryota</taxon>
        <taxon>Viridiplantae</taxon>
        <taxon>Streptophyta</taxon>
        <taxon>Embryophyta</taxon>
        <taxon>Tracheophyta</taxon>
        <taxon>Spermatophyta</taxon>
        <taxon>Magnoliopsida</taxon>
        <taxon>eudicotyledons</taxon>
        <taxon>Gunneridae</taxon>
        <taxon>Pentapetalae</taxon>
        <taxon>asterids</taxon>
        <taxon>lamiids</taxon>
        <taxon>Solanales</taxon>
        <taxon>Convolvulaceae</taxon>
        <taxon>Cuscuteae</taxon>
        <taxon>Cuscuta</taxon>
        <taxon>Cuscuta subgen. Cuscuta</taxon>
    </lineage>
</organism>
<dbReference type="Proteomes" id="UP001152484">
    <property type="component" value="Unassembled WGS sequence"/>
</dbReference>
<gene>
    <name evidence="1" type="ORF">CEURO_LOCUS9210</name>
</gene>
<keyword evidence="2" id="KW-1185">Reference proteome</keyword>
<sequence>MRNNDGSCGNFPPEVDTLVDMQVLFKVKTKKNPNVYKGRKTFSVIDSIKDPSVISLYSHEKETAEEEDEFTALRKELYENEKETRKLAYTRKLGNLHTRKNEDNDVTIEDDLDISVDINMYF</sequence>
<evidence type="ECO:0000313" key="2">
    <source>
        <dbReference type="Proteomes" id="UP001152484"/>
    </source>
</evidence>
<protein>
    <submittedName>
        <fullName evidence="1">Uncharacterized protein</fullName>
    </submittedName>
</protein>
<evidence type="ECO:0000313" key="1">
    <source>
        <dbReference type="EMBL" id="CAH9085027.1"/>
    </source>
</evidence>
<proteinExistence type="predicted"/>
<reference evidence="1" key="1">
    <citation type="submission" date="2022-07" db="EMBL/GenBank/DDBJ databases">
        <authorList>
            <person name="Macas J."/>
            <person name="Novak P."/>
            <person name="Neumann P."/>
        </authorList>
    </citation>
    <scope>NUCLEOTIDE SEQUENCE</scope>
</reference>
<accession>A0A9P1E7S2</accession>
<dbReference type="EMBL" id="CAMAPE010000018">
    <property type="protein sequence ID" value="CAH9085027.1"/>
    <property type="molecule type" value="Genomic_DNA"/>
</dbReference>
<comment type="caution">
    <text evidence="1">The sequence shown here is derived from an EMBL/GenBank/DDBJ whole genome shotgun (WGS) entry which is preliminary data.</text>
</comment>